<evidence type="ECO:0000313" key="4">
    <source>
        <dbReference type="Proteomes" id="UP000002785"/>
    </source>
</evidence>
<dbReference type="HOGENOM" id="CLU_2262161_0_0_11"/>
<keyword evidence="2" id="KW-1133">Transmembrane helix</keyword>
<dbReference type="Proteomes" id="UP000002785">
    <property type="component" value="Chromosome"/>
</dbReference>
<gene>
    <name evidence="3" type="ORF">SSEG_02938</name>
</gene>
<keyword evidence="4" id="KW-1185">Reference proteome</keyword>
<name>B5HU53_STRX2</name>
<sequence length="109" mass="11273">MTYPEGAEMSQHTSPGHMAPHIPADAYQRAQATGQPVVFVIQDNTTAAFPWQRLLIPFAIAGAAALGTWGMVAALCWLMDVAAHTATVIAGAAGPVGAGGITLKVFSKK</sequence>
<feature type="transmembrane region" description="Helical" evidence="2">
    <location>
        <begin position="81"/>
        <end position="106"/>
    </location>
</feature>
<feature type="transmembrane region" description="Helical" evidence="2">
    <location>
        <begin position="54"/>
        <end position="75"/>
    </location>
</feature>
<evidence type="ECO:0000313" key="3">
    <source>
        <dbReference type="EMBL" id="EDY56358.1"/>
    </source>
</evidence>
<reference evidence="3" key="1">
    <citation type="submission" date="2009-10" db="EMBL/GenBank/DDBJ databases">
        <title>The genome sequence of Streptomyces sviceus strain ATCC 29083.</title>
        <authorList>
            <consortium name="The Broad Institute Genome Sequencing Platform"/>
            <consortium name="Broad Institute Microbial Sequencing Center"/>
            <person name="Fischbach M."/>
            <person name="Godfrey P."/>
            <person name="Ward D."/>
            <person name="Young S."/>
            <person name="Zeng Q."/>
            <person name="Koehrsen M."/>
            <person name="Alvarado L."/>
            <person name="Berlin A.M."/>
            <person name="Bochicchio J."/>
            <person name="Borenstein D."/>
            <person name="Chapman S.B."/>
            <person name="Chen Z."/>
            <person name="Engels R."/>
            <person name="Freedman E."/>
            <person name="Gellesch M."/>
            <person name="Goldberg J."/>
            <person name="Griggs A."/>
            <person name="Gujja S."/>
            <person name="Heilman E.R."/>
            <person name="Heiman D.I."/>
            <person name="Hepburn T.A."/>
            <person name="Howarth C."/>
            <person name="Jen D."/>
            <person name="Larson L."/>
            <person name="Lewis B."/>
            <person name="Mehta T."/>
            <person name="Park D."/>
            <person name="Pearson M."/>
            <person name="Richards J."/>
            <person name="Roberts A."/>
            <person name="Saif S."/>
            <person name="Shea T.D."/>
            <person name="Shenoy N."/>
            <person name="Sisk P."/>
            <person name="Stolte C."/>
            <person name="Sykes S.N."/>
            <person name="Thomson T."/>
            <person name="Walk T."/>
            <person name="White J."/>
            <person name="Yandava C."/>
            <person name="Straight P."/>
            <person name="Clardy J."/>
            <person name="Hung D."/>
            <person name="Kolter R."/>
            <person name="Mekalanos J."/>
            <person name="Walker S."/>
            <person name="Walsh C.T."/>
            <person name="Wieland-Brown L.C."/>
            <person name="Haas B."/>
            <person name="Nusbaum C."/>
            <person name="Birren B."/>
        </authorList>
    </citation>
    <scope>NUCLEOTIDE SEQUENCE [LARGE SCALE GENOMIC DNA]</scope>
    <source>
        <strain evidence="3">ATCC 29083</strain>
    </source>
</reference>
<feature type="region of interest" description="Disordered" evidence="1">
    <location>
        <begin position="1"/>
        <end position="22"/>
    </location>
</feature>
<evidence type="ECO:0000256" key="2">
    <source>
        <dbReference type="SAM" id="Phobius"/>
    </source>
</evidence>
<keyword evidence="2" id="KW-0812">Transmembrane</keyword>
<proteinExistence type="predicted"/>
<dbReference type="AlphaFoldDB" id="B5HU53"/>
<accession>B5HU53</accession>
<evidence type="ECO:0000256" key="1">
    <source>
        <dbReference type="SAM" id="MobiDB-lite"/>
    </source>
</evidence>
<dbReference type="eggNOG" id="ENOG5031Q9G">
    <property type="taxonomic scope" value="Bacteria"/>
</dbReference>
<keyword evidence="2" id="KW-0472">Membrane</keyword>
<protein>
    <submittedName>
        <fullName evidence="3">Uncharacterized protein</fullName>
    </submittedName>
</protein>
<organism evidence="3 4">
    <name type="scientific">Streptomyces sviceus (strain ATCC 29083 / DSM 924 / JCM 4929 / NBRC 13980 / NCIMB 11184 / NRRL 5439 / UC 5370)</name>
    <dbReference type="NCBI Taxonomy" id="463191"/>
    <lineage>
        <taxon>Bacteria</taxon>
        <taxon>Bacillati</taxon>
        <taxon>Actinomycetota</taxon>
        <taxon>Actinomycetes</taxon>
        <taxon>Kitasatosporales</taxon>
        <taxon>Streptomycetaceae</taxon>
        <taxon>Streptomyces</taxon>
    </lineage>
</organism>
<dbReference type="EMBL" id="CM000951">
    <property type="protein sequence ID" value="EDY56358.1"/>
    <property type="molecule type" value="Genomic_DNA"/>
</dbReference>